<name>A0A9P4IWH6_9PEZI</name>
<dbReference type="PANTHER" id="PTHR33048:SF47">
    <property type="entry name" value="INTEGRAL MEMBRANE PROTEIN-RELATED"/>
    <property type="match status" value="1"/>
</dbReference>
<dbReference type="OrthoDB" id="3934549at2759"/>
<proteinExistence type="inferred from homology"/>
<comment type="subcellular location">
    <subcellularLocation>
        <location evidence="1">Membrane</location>
        <topology evidence="1">Multi-pass membrane protein</topology>
    </subcellularLocation>
</comment>
<feature type="transmembrane region" description="Helical" evidence="6">
    <location>
        <begin position="260"/>
        <end position="280"/>
    </location>
</feature>
<reference evidence="8" key="1">
    <citation type="journal article" date="2020" name="Stud. Mycol.">
        <title>101 Dothideomycetes genomes: a test case for predicting lifestyles and emergence of pathogens.</title>
        <authorList>
            <person name="Haridas S."/>
            <person name="Albert R."/>
            <person name="Binder M."/>
            <person name="Bloem J."/>
            <person name="Labutti K."/>
            <person name="Salamov A."/>
            <person name="Andreopoulos B."/>
            <person name="Baker S."/>
            <person name="Barry K."/>
            <person name="Bills G."/>
            <person name="Bluhm B."/>
            <person name="Cannon C."/>
            <person name="Castanera R."/>
            <person name="Culley D."/>
            <person name="Daum C."/>
            <person name="Ezra D."/>
            <person name="Gonzalez J."/>
            <person name="Henrissat B."/>
            <person name="Kuo A."/>
            <person name="Liang C."/>
            <person name="Lipzen A."/>
            <person name="Lutzoni F."/>
            <person name="Magnuson J."/>
            <person name="Mondo S."/>
            <person name="Nolan M."/>
            <person name="Ohm R."/>
            <person name="Pangilinan J."/>
            <person name="Park H.-J."/>
            <person name="Ramirez L."/>
            <person name="Alfaro M."/>
            <person name="Sun H."/>
            <person name="Tritt A."/>
            <person name="Yoshinaga Y."/>
            <person name="Zwiers L.-H."/>
            <person name="Turgeon B."/>
            <person name="Goodwin S."/>
            <person name="Spatafora J."/>
            <person name="Crous P."/>
            <person name="Grigoriev I."/>
        </authorList>
    </citation>
    <scope>NUCLEOTIDE SEQUENCE</scope>
    <source>
        <strain evidence="8">CBS 260.36</strain>
    </source>
</reference>
<feature type="transmembrane region" description="Helical" evidence="6">
    <location>
        <begin position="56"/>
        <end position="74"/>
    </location>
</feature>
<feature type="transmembrane region" description="Helical" evidence="6">
    <location>
        <begin position="221"/>
        <end position="240"/>
    </location>
</feature>
<feature type="transmembrane region" description="Helical" evidence="6">
    <location>
        <begin position="186"/>
        <end position="209"/>
    </location>
</feature>
<evidence type="ECO:0000256" key="6">
    <source>
        <dbReference type="SAM" id="Phobius"/>
    </source>
</evidence>
<protein>
    <recommendedName>
        <fullName evidence="7">Rhodopsin domain-containing protein</fullName>
    </recommendedName>
</protein>
<organism evidence="8 9">
    <name type="scientific">Myriangium duriaei CBS 260.36</name>
    <dbReference type="NCBI Taxonomy" id="1168546"/>
    <lineage>
        <taxon>Eukaryota</taxon>
        <taxon>Fungi</taxon>
        <taxon>Dikarya</taxon>
        <taxon>Ascomycota</taxon>
        <taxon>Pezizomycotina</taxon>
        <taxon>Dothideomycetes</taxon>
        <taxon>Dothideomycetidae</taxon>
        <taxon>Myriangiales</taxon>
        <taxon>Myriangiaceae</taxon>
        <taxon>Myriangium</taxon>
    </lineage>
</organism>
<keyword evidence="3 6" id="KW-1133">Transmembrane helix</keyword>
<evidence type="ECO:0000256" key="4">
    <source>
        <dbReference type="ARBA" id="ARBA00023136"/>
    </source>
</evidence>
<dbReference type="EMBL" id="ML996090">
    <property type="protein sequence ID" value="KAF2149765.1"/>
    <property type="molecule type" value="Genomic_DNA"/>
</dbReference>
<dbReference type="GO" id="GO:0016020">
    <property type="term" value="C:membrane"/>
    <property type="evidence" value="ECO:0007669"/>
    <property type="project" value="UniProtKB-SubCell"/>
</dbReference>
<evidence type="ECO:0000256" key="3">
    <source>
        <dbReference type="ARBA" id="ARBA00022989"/>
    </source>
</evidence>
<feature type="transmembrane region" description="Helical" evidence="6">
    <location>
        <begin position="99"/>
        <end position="123"/>
    </location>
</feature>
<dbReference type="InterPro" id="IPR049326">
    <property type="entry name" value="Rhodopsin_dom_fungi"/>
</dbReference>
<dbReference type="InterPro" id="IPR052337">
    <property type="entry name" value="SAT4-like"/>
</dbReference>
<dbReference type="Proteomes" id="UP000799439">
    <property type="component" value="Unassembled WGS sequence"/>
</dbReference>
<sequence length="369" mass="41423">MPSTSEMPKPPKGSANDNLGPQMMCTIWILLAISTLVVFARVFVKLRTTRRLWWDDHLLILAMIAGYVHAIFVTRSVHNGLGRHMADIQLDKLSDTLRIGFYSFGGAFLSPMFGRLSFCLFLLSIVWSNTRIPRWPIYLFMIVQVLFNVISVILIYAQCGTHLARLWSFDVSVITHKCLNFKIQTYWNYIAGSVNTLTDLFLTVLPAVIVSFSSLTLKSRIGLICLLCLSFVAMIASIKRTVEAKMLSQFTDYTYDLCDYVQWIAIELNIVIIASTIPLLRPLFKKNGLSRVLQKEVTELPGSGYGNSSPSFEKGGSQTRTMSISSEENILSHRHLEPIAITRTVEVSVSYSSEDRSLAHAALIGLPIE</sequence>
<evidence type="ECO:0000256" key="5">
    <source>
        <dbReference type="ARBA" id="ARBA00038359"/>
    </source>
</evidence>
<keyword evidence="4 6" id="KW-0472">Membrane</keyword>
<accession>A0A9P4IWH6</accession>
<feature type="transmembrane region" description="Helical" evidence="6">
    <location>
        <begin position="135"/>
        <end position="157"/>
    </location>
</feature>
<evidence type="ECO:0000256" key="2">
    <source>
        <dbReference type="ARBA" id="ARBA00022692"/>
    </source>
</evidence>
<feature type="transmembrane region" description="Helical" evidence="6">
    <location>
        <begin position="20"/>
        <end position="44"/>
    </location>
</feature>
<keyword evidence="2 6" id="KW-0812">Transmembrane</keyword>
<comment type="caution">
    <text evidence="8">The sequence shown here is derived from an EMBL/GenBank/DDBJ whole genome shotgun (WGS) entry which is preliminary data.</text>
</comment>
<evidence type="ECO:0000313" key="9">
    <source>
        <dbReference type="Proteomes" id="UP000799439"/>
    </source>
</evidence>
<evidence type="ECO:0000313" key="8">
    <source>
        <dbReference type="EMBL" id="KAF2149765.1"/>
    </source>
</evidence>
<comment type="similarity">
    <text evidence="5">Belongs to the SAT4 family.</text>
</comment>
<keyword evidence="9" id="KW-1185">Reference proteome</keyword>
<feature type="domain" description="Rhodopsin" evidence="7">
    <location>
        <begin position="40"/>
        <end position="286"/>
    </location>
</feature>
<dbReference type="AlphaFoldDB" id="A0A9P4IWH6"/>
<gene>
    <name evidence="8" type="ORF">K461DRAFT_323301</name>
</gene>
<evidence type="ECO:0000256" key="1">
    <source>
        <dbReference type="ARBA" id="ARBA00004141"/>
    </source>
</evidence>
<dbReference type="Pfam" id="PF20684">
    <property type="entry name" value="Fung_rhodopsin"/>
    <property type="match status" value="1"/>
</dbReference>
<evidence type="ECO:0000259" key="7">
    <source>
        <dbReference type="Pfam" id="PF20684"/>
    </source>
</evidence>
<dbReference type="PANTHER" id="PTHR33048">
    <property type="entry name" value="PTH11-LIKE INTEGRAL MEMBRANE PROTEIN (AFU_ORTHOLOGUE AFUA_5G11245)"/>
    <property type="match status" value="1"/>
</dbReference>